<proteinExistence type="inferred from homology"/>
<dbReference type="KEGG" id="aon:DEH84_08760"/>
<dbReference type="InterPro" id="IPR013740">
    <property type="entry name" value="Redoxin"/>
</dbReference>
<protein>
    <submittedName>
        <fullName evidence="7">DsbE family thiol:disulfide interchange protein</fullName>
    </submittedName>
</protein>
<keyword evidence="5" id="KW-0676">Redox-active center</keyword>
<dbReference type="RefSeq" id="WP_109036509.1">
    <property type="nucleotide sequence ID" value="NZ_CP029210.1"/>
</dbReference>
<dbReference type="PANTHER" id="PTHR42852">
    <property type="entry name" value="THIOL:DISULFIDE INTERCHANGE PROTEIN DSBE"/>
    <property type="match status" value="1"/>
</dbReference>
<dbReference type="OrthoDB" id="9811352at2"/>
<reference evidence="7 8" key="1">
    <citation type="submission" date="2018-05" db="EMBL/GenBank/DDBJ databases">
        <title>complete genome sequence of Aquabacterium olei NBRC 110486.</title>
        <authorList>
            <person name="Tang B."/>
            <person name="Chang J."/>
            <person name="Zhang L."/>
            <person name="Yang H."/>
        </authorList>
    </citation>
    <scope>NUCLEOTIDE SEQUENCE [LARGE SCALE GENOMIC DNA]</scope>
    <source>
        <strain evidence="7 8">NBRC 110486</strain>
    </source>
</reference>
<dbReference type="PANTHER" id="PTHR42852:SF6">
    <property type="entry name" value="THIOL:DISULFIDE INTERCHANGE PROTEIN DSBE"/>
    <property type="match status" value="1"/>
</dbReference>
<comment type="similarity">
    <text evidence="2">Belongs to the thioredoxin family. DsbE subfamily.</text>
</comment>
<evidence type="ECO:0000313" key="7">
    <source>
        <dbReference type="EMBL" id="AWI53509.1"/>
    </source>
</evidence>
<evidence type="ECO:0000256" key="4">
    <source>
        <dbReference type="ARBA" id="ARBA00023157"/>
    </source>
</evidence>
<keyword evidence="8" id="KW-1185">Reference proteome</keyword>
<evidence type="ECO:0000256" key="1">
    <source>
        <dbReference type="ARBA" id="ARBA00004196"/>
    </source>
</evidence>
<accession>A0A2U8FR53</accession>
<evidence type="ECO:0000313" key="8">
    <source>
        <dbReference type="Proteomes" id="UP000244892"/>
    </source>
</evidence>
<dbReference type="PROSITE" id="PS51352">
    <property type="entry name" value="THIOREDOXIN_2"/>
    <property type="match status" value="1"/>
</dbReference>
<feature type="domain" description="Thioredoxin" evidence="6">
    <location>
        <begin position="37"/>
        <end position="178"/>
    </location>
</feature>
<dbReference type="InterPro" id="IPR013766">
    <property type="entry name" value="Thioredoxin_domain"/>
</dbReference>
<dbReference type="NCBIfam" id="TIGR00385">
    <property type="entry name" value="dsbE"/>
    <property type="match status" value="1"/>
</dbReference>
<keyword evidence="4" id="KW-1015">Disulfide bond</keyword>
<dbReference type="CDD" id="cd03010">
    <property type="entry name" value="TlpA_like_DsbE"/>
    <property type="match status" value="1"/>
</dbReference>
<dbReference type="PROSITE" id="PS00194">
    <property type="entry name" value="THIOREDOXIN_1"/>
    <property type="match status" value="1"/>
</dbReference>
<gene>
    <name evidence="7" type="ORF">DEH84_08760</name>
</gene>
<evidence type="ECO:0000256" key="5">
    <source>
        <dbReference type="ARBA" id="ARBA00023284"/>
    </source>
</evidence>
<dbReference type="Pfam" id="PF08534">
    <property type="entry name" value="Redoxin"/>
    <property type="match status" value="1"/>
</dbReference>
<dbReference type="EMBL" id="CP029210">
    <property type="protein sequence ID" value="AWI53509.1"/>
    <property type="molecule type" value="Genomic_DNA"/>
</dbReference>
<dbReference type="GO" id="GO:0017004">
    <property type="term" value="P:cytochrome complex assembly"/>
    <property type="evidence" value="ECO:0007669"/>
    <property type="project" value="UniProtKB-KW"/>
</dbReference>
<dbReference type="GO" id="GO:0015036">
    <property type="term" value="F:disulfide oxidoreductase activity"/>
    <property type="evidence" value="ECO:0007669"/>
    <property type="project" value="InterPro"/>
</dbReference>
<comment type="subcellular location">
    <subcellularLocation>
        <location evidence="1">Cell envelope</location>
    </subcellularLocation>
</comment>
<dbReference type="InterPro" id="IPR017937">
    <property type="entry name" value="Thioredoxin_CS"/>
</dbReference>
<dbReference type="Proteomes" id="UP000244892">
    <property type="component" value="Chromosome"/>
</dbReference>
<evidence type="ECO:0000256" key="2">
    <source>
        <dbReference type="ARBA" id="ARBA00007758"/>
    </source>
</evidence>
<dbReference type="InterPro" id="IPR004799">
    <property type="entry name" value="Periplasmic_diS_OxRdtase_DsbE"/>
</dbReference>
<evidence type="ECO:0000256" key="3">
    <source>
        <dbReference type="ARBA" id="ARBA00022748"/>
    </source>
</evidence>
<keyword evidence="3" id="KW-0201">Cytochrome c-type biogenesis</keyword>
<dbReference type="GO" id="GO:0030288">
    <property type="term" value="C:outer membrane-bounded periplasmic space"/>
    <property type="evidence" value="ECO:0007669"/>
    <property type="project" value="InterPro"/>
</dbReference>
<name>A0A2U8FR53_9BURK</name>
<evidence type="ECO:0000259" key="6">
    <source>
        <dbReference type="PROSITE" id="PS51352"/>
    </source>
</evidence>
<dbReference type="InterPro" id="IPR036249">
    <property type="entry name" value="Thioredoxin-like_sf"/>
</dbReference>
<dbReference type="AlphaFoldDB" id="A0A2U8FR53"/>
<dbReference type="Gene3D" id="3.40.30.10">
    <property type="entry name" value="Glutaredoxin"/>
    <property type="match status" value="1"/>
</dbReference>
<dbReference type="SUPFAM" id="SSF52833">
    <property type="entry name" value="Thioredoxin-like"/>
    <property type="match status" value="1"/>
</dbReference>
<dbReference type="InterPro" id="IPR050553">
    <property type="entry name" value="Thioredoxin_ResA/DsbE_sf"/>
</dbReference>
<sequence>MTALRRIWPLLPLALALGLVTLFAAGLRHDPRQLPSALLGQPAPSFSAARLGHADQVIASTQMLGQPWVLNVWASWCTACADEHEAVKQLAAGAAPVYGLNYKDAAPQAQAWLARMGDPYRASIADPDGRIGMDFGVYGLPETFVIDGEGRVRFRHAGPLTKERVERELLPLLKSLRAS</sequence>
<organism evidence="7 8">
    <name type="scientific">Aquabacterium olei</name>
    <dbReference type="NCBI Taxonomy" id="1296669"/>
    <lineage>
        <taxon>Bacteria</taxon>
        <taxon>Pseudomonadati</taxon>
        <taxon>Pseudomonadota</taxon>
        <taxon>Betaproteobacteria</taxon>
        <taxon>Burkholderiales</taxon>
        <taxon>Aquabacterium</taxon>
    </lineage>
</organism>